<organism evidence="7 8">
    <name type="scientific">Methanocella arvoryzae (strain DSM 22066 / NBRC 105507 / MRE50)</name>
    <dbReference type="NCBI Taxonomy" id="351160"/>
    <lineage>
        <taxon>Archaea</taxon>
        <taxon>Methanobacteriati</taxon>
        <taxon>Methanobacteriota</taxon>
        <taxon>Stenosarchaea group</taxon>
        <taxon>Methanomicrobia</taxon>
        <taxon>Methanocellales</taxon>
        <taxon>Methanocellaceae</taxon>
        <taxon>Methanocella</taxon>
    </lineage>
</organism>
<dbReference type="GO" id="GO:0051287">
    <property type="term" value="F:NAD binding"/>
    <property type="evidence" value="ECO:0007669"/>
    <property type="project" value="InterPro"/>
</dbReference>
<dbReference type="InterPro" id="IPR050418">
    <property type="entry name" value="D-iso_2-hydroxyacid_DH_PdxB"/>
</dbReference>
<dbReference type="Gene3D" id="3.40.50.720">
    <property type="entry name" value="NAD(P)-binding Rossmann-like Domain"/>
    <property type="match status" value="2"/>
</dbReference>
<feature type="domain" description="D-isomer specific 2-hydroxyacid dehydrogenase catalytic" evidence="5">
    <location>
        <begin position="5"/>
        <end position="311"/>
    </location>
</feature>
<dbReference type="KEGG" id="rci:RCIX739"/>
<evidence type="ECO:0000259" key="6">
    <source>
        <dbReference type="Pfam" id="PF02826"/>
    </source>
</evidence>
<accession>Q0W672</accession>
<dbReference type="GO" id="GO:0008465">
    <property type="term" value="F:hydroxypyruvate reductase (NADH) activity"/>
    <property type="evidence" value="ECO:0007669"/>
    <property type="project" value="UniProtKB-EC"/>
</dbReference>
<dbReference type="FunFam" id="3.40.50.720:FF:000203">
    <property type="entry name" value="D-3-phosphoglycerate dehydrogenase (SerA)"/>
    <property type="match status" value="1"/>
</dbReference>
<evidence type="ECO:0000313" key="7">
    <source>
        <dbReference type="EMBL" id="CAJ36121.1"/>
    </source>
</evidence>
<dbReference type="EC" id="1.1.1.29" evidence="7"/>
<dbReference type="PATRIC" id="fig|351160.9.peg.2119"/>
<dbReference type="PROSITE" id="PS00671">
    <property type="entry name" value="D_2_HYDROXYACID_DH_3"/>
    <property type="match status" value="1"/>
</dbReference>
<dbReference type="InterPro" id="IPR006139">
    <property type="entry name" value="D-isomer_2_OHA_DH_cat_dom"/>
</dbReference>
<protein>
    <submittedName>
        <fullName evidence="7">Glycerate dehydrogenase</fullName>
        <ecNumber evidence="7">1.1.1.29</ecNumber>
    </submittedName>
</protein>
<evidence type="ECO:0000313" key="8">
    <source>
        <dbReference type="Proteomes" id="UP000000663"/>
    </source>
</evidence>
<evidence type="ECO:0000256" key="1">
    <source>
        <dbReference type="ARBA" id="ARBA00005854"/>
    </source>
</evidence>
<evidence type="ECO:0000256" key="2">
    <source>
        <dbReference type="ARBA" id="ARBA00023002"/>
    </source>
</evidence>
<dbReference type="InterPro" id="IPR036291">
    <property type="entry name" value="NAD(P)-bd_dom_sf"/>
</dbReference>
<dbReference type="Pfam" id="PF00389">
    <property type="entry name" value="2-Hacid_dh"/>
    <property type="match status" value="1"/>
</dbReference>
<evidence type="ECO:0000256" key="4">
    <source>
        <dbReference type="RuleBase" id="RU003719"/>
    </source>
</evidence>
<evidence type="ECO:0000259" key="5">
    <source>
        <dbReference type="Pfam" id="PF00389"/>
    </source>
</evidence>
<dbReference type="SUPFAM" id="SSF52283">
    <property type="entry name" value="Formate/glycerate dehydrogenase catalytic domain-like"/>
    <property type="match status" value="1"/>
</dbReference>
<dbReference type="PANTHER" id="PTHR43761">
    <property type="entry name" value="D-ISOMER SPECIFIC 2-HYDROXYACID DEHYDROGENASE FAMILY PROTEIN (AFU_ORTHOLOGUE AFUA_1G13630)"/>
    <property type="match status" value="1"/>
</dbReference>
<dbReference type="PROSITE" id="PS00065">
    <property type="entry name" value="D_2_HYDROXYACID_DH_1"/>
    <property type="match status" value="1"/>
</dbReference>
<keyword evidence="2 4" id="KW-0560">Oxidoreductase</keyword>
<dbReference type="GeneID" id="5143154"/>
<dbReference type="InterPro" id="IPR029752">
    <property type="entry name" value="D-isomer_DH_CS1"/>
</dbReference>
<dbReference type="Proteomes" id="UP000000663">
    <property type="component" value="Chromosome"/>
</dbReference>
<dbReference type="EMBL" id="AM114193">
    <property type="protein sequence ID" value="CAJ36121.1"/>
    <property type="molecule type" value="Genomic_DNA"/>
</dbReference>
<dbReference type="eggNOG" id="arCOG01754">
    <property type="taxonomic scope" value="Archaea"/>
</dbReference>
<keyword evidence="8" id="KW-1185">Reference proteome</keyword>
<dbReference type="STRING" id="351160.RCIX739"/>
<reference evidence="7 8" key="1">
    <citation type="journal article" date="2006" name="Science">
        <title>Genome of rice cluster I archaea -- the key methane producers in the rice rhizosphere.</title>
        <authorList>
            <person name="Erkel C."/>
            <person name="Kube M."/>
            <person name="Reinhardt R."/>
            <person name="Liesack W."/>
        </authorList>
    </citation>
    <scope>NUCLEOTIDE SEQUENCE [LARGE SCALE GENOMIC DNA]</scope>
    <source>
        <strain evidence="8">DSM 22066 / NBRC 105507 / MRE50</strain>
    </source>
</reference>
<comment type="similarity">
    <text evidence="1 4">Belongs to the D-isomer specific 2-hydroxyacid dehydrogenase family.</text>
</comment>
<proteinExistence type="inferred from homology"/>
<gene>
    <name evidence="7" type="primary">hprA</name>
    <name evidence="7" type="ORF">RCIX739</name>
</gene>
<sequence>MVFIVIADAVSKHELYEHHFGKIGDLKVYRGPPLSMEEYLCRIAEADVAVVSHFKLPARSFDSSTLKLVALTRTGYDDVDLDAATLKGVAVANAPGYSNEAVAEHVFAMLLSFIRRISEADFWIREEKFDCTAFEGRELRGKTMGIIGTGQIGLRVAEIARCFGMDVIAYDVRRNPAVAEKLRYVGLDRLCAESDFITVHLPLTSDTRGLIDEESFRLMKPGAVIINTARGPVVDQAALLRALDEGRIAGACLDVFDQEPLPPDSPLLAMSNTLLTPHIAYNTREAKEQSIAIAAENVALYLSGKPRNIVNPAVLGVKP</sequence>
<evidence type="ECO:0000256" key="3">
    <source>
        <dbReference type="ARBA" id="ARBA00023027"/>
    </source>
</evidence>
<dbReference type="Pfam" id="PF02826">
    <property type="entry name" value="2-Hacid_dh_C"/>
    <property type="match status" value="1"/>
</dbReference>
<dbReference type="CDD" id="cd12173">
    <property type="entry name" value="PGDH_4"/>
    <property type="match status" value="1"/>
</dbReference>
<keyword evidence="3" id="KW-0520">NAD</keyword>
<dbReference type="SUPFAM" id="SSF51735">
    <property type="entry name" value="NAD(P)-binding Rossmann-fold domains"/>
    <property type="match status" value="1"/>
</dbReference>
<dbReference type="PANTHER" id="PTHR43761:SF1">
    <property type="entry name" value="D-ISOMER SPECIFIC 2-HYDROXYACID DEHYDROGENASE CATALYTIC DOMAIN-CONTAINING PROTEIN-RELATED"/>
    <property type="match status" value="1"/>
</dbReference>
<dbReference type="AlphaFoldDB" id="Q0W672"/>
<dbReference type="InterPro" id="IPR029753">
    <property type="entry name" value="D-isomer_DH_CS"/>
</dbReference>
<dbReference type="OrthoDB" id="7437at2157"/>
<dbReference type="PROSITE" id="PS00670">
    <property type="entry name" value="D_2_HYDROXYACID_DH_2"/>
    <property type="match status" value="1"/>
</dbReference>
<name>Q0W672_METAR</name>
<feature type="domain" description="D-isomer specific 2-hydroxyacid dehydrogenase NAD-binding" evidence="6">
    <location>
        <begin position="107"/>
        <end position="280"/>
    </location>
</feature>
<dbReference type="RefSeq" id="WP_012036389.1">
    <property type="nucleotide sequence ID" value="NC_009464.1"/>
</dbReference>
<dbReference type="InterPro" id="IPR006140">
    <property type="entry name" value="D-isomer_DH_NAD-bd"/>
</dbReference>